<evidence type="ECO:0000256" key="10">
    <source>
        <dbReference type="SAM" id="Phobius"/>
    </source>
</evidence>
<keyword evidence="8 10" id="KW-1133">Transmembrane helix</keyword>
<feature type="transmembrane region" description="Helical" evidence="10">
    <location>
        <begin position="71"/>
        <end position="97"/>
    </location>
</feature>
<sequence length="427" mass="44330">MLGVRCPSISCAGTIDLVVAVAVAMLAGVLVFAVMRPWGLPEVFVALPAAAAVVAFGVVTPHEVEQQLRTLFPTVAFLAVILVLGHLADALGVFAWVASVLVRRANHDPRRLLNAVFVTSAVVTAVLSLDATVVLLTPIVLRAATALRMSPRPHVYATGHLANSASLLMPVSNLTNLLAFTATGLTFLHFTVLMTLPWLAVVLVEGLVFRWFFARDLASSPPLQPDPIPPVHAPRYALGIVAATLVGFAATGPLGIEPVWAAAMGAAALAVPALRRHRTTPRRVLAAADLWFCVFVFALAVVVAGVSSGPVGDALANVLPTEPSLGALLGVAAAAAVAANVVNNIPATLMLLTALGPGAPPALILAALLGVNLGPNLTYVGSLATMLWRRLLEGSAGRPDLYTYTRLGVITTPLTLVVAVLALWIVT</sequence>
<evidence type="ECO:0000256" key="7">
    <source>
        <dbReference type="ARBA" id="ARBA00022849"/>
    </source>
</evidence>
<accession>A0ABQ0YIU6</accession>
<feature type="transmembrane region" description="Helical" evidence="10">
    <location>
        <begin position="404"/>
        <end position="426"/>
    </location>
</feature>
<evidence type="ECO:0000256" key="4">
    <source>
        <dbReference type="ARBA" id="ARBA00022448"/>
    </source>
</evidence>
<keyword evidence="9 10" id="KW-0472">Membrane</keyword>
<feature type="transmembrane region" description="Helical" evidence="10">
    <location>
        <begin position="117"/>
        <end position="141"/>
    </location>
</feature>
<comment type="similarity">
    <text evidence="2">Belongs to the ArsB family.</text>
</comment>
<keyword evidence="13" id="KW-1185">Reference proteome</keyword>
<comment type="subcellular location">
    <subcellularLocation>
        <location evidence="1">Cell membrane</location>
        <topology evidence="1">Multi-pass membrane protein</topology>
    </subcellularLocation>
</comment>
<dbReference type="Proteomes" id="UP000325466">
    <property type="component" value="Unassembled WGS sequence"/>
</dbReference>
<dbReference type="Pfam" id="PF03600">
    <property type="entry name" value="CitMHS"/>
    <property type="match status" value="1"/>
</dbReference>
<evidence type="ECO:0000256" key="3">
    <source>
        <dbReference type="ARBA" id="ARBA00009843"/>
    </source>
</evidence>
<name>A0ABQ0YIU6_9NOCA</name>
<dbReference type="PRINTS" id="PR00758">
    <property type="entry name" value="ARSENICPUMP"/>
</dbReference>
<keyword evidence="7" id="KW-0059">Arsenical resistance</keyword>
<evidence type="ECO:0000256" key="5">
    <source>
        <dbReference type="ARBA" id="ARBA00022475"/>
    </source>
</evidence>
<feature type="transmembrane region" description="Helical" evidence="10">
    <location>
        <begin position="349"/>
        <end position="370"/>
    </location>
</feature>
<proteinExistence type="inferred from homology"/>
<feature type="domain" description="Citrate transporter-like" evidence="11">
    <location>
        <begin position="31"/>
        <end position="358"/>
    </location>
</feature>
<feature type="transmembrane region" description="Helical" evidence="10">
    <location>
        <begin position="161"/>
        <end position="181"/>
    </location>
</feature>
<dbReference type="InterPro" id="IPR000802">
    <property type="entry name" value="Arsenical_pump_ArsB"/>
</dbReference>
<dbReference type="EMBL" id="BLAH01000061">
    <property type="protein sequence ID" value="GES36406.1"/>
    <property type="molecule type" value="Genomic_DNA"/>
</dbReference>
<keyword evidence="4" id="KW-0813">Transport</keyword>
<evidence type="ECO:0000256" key="8">
    <source>
        <dbReference type="ARBA" id="ARBA00022989"/>
    </source>
</evidence>
<evidence type="ECO:0000256" key="6">
    <source>
        <dbReference type="ARBA" id="ARBA00022692"/>
    </source>
</evidence>
<comment type="caution">
    <text evidence="12">The sequence shown here is derived from an EMBL/GenBank/DDBJ whole genome shotgun (WGS) entry which is preliminary data.</text>
</comment>
<evidence type="ECO:0000256" key="2">
    <source>
        <dbReference type="ARBA" id="ARBA00006433"/>
    </source>
</evidence>
<organism evidence="12 13">
    <name type="scientific">Rhodococcus aetherivorans</name>
    <dbReference type="NCBI Taxonomy" id="191292"/>
    <lineage>
        <taxon>Bacteria</taxon>
        <taxon>Bacillati</taxon>
        <taxon>Actinomycetota</taxon>
        <taxon>Actinomycetes</taxon>
        <taxon>Mycobacteriales</taxon>
        <taxon>Nocardiaceae</taxon>
        <taxon>Rhodococcus</taxon>
    </lineage>
</organism>
<keyword evidence="6 10" id="KW-0812">Transmembrane</keyword>
<comment type="similarity">
    <text evidence="3">Belongs to the CitM (TC 2.A.11) transporter family.</text>
</comment>
<feature type="transmembrane region" description="Helical" evidence="10">
    <location>
        <begin position="12"/>
        <end position="34"/>
    </location>
</feature>
<feature type="transmembrane region" description="Helical" evidence="10">
    <location>
        <begin position="187"/>
        <end position="213"/>
    </location>
</feature>
<evidence type="ECO:0000313" key="13">
    <source>
        <dbReference type="Proteomes" id="UP000325466"/>
    </source>
</evidence>
<gene>
    <name evidence="12" type="ORF">RAJCM14343_1657</name>
</gene>
<evidence type="ECO:0000313" key="12">
    <source>
        <dbReference type="EMBL" id="GES36406.1"/>
    </source>
</evidence>
<feature type="transmembrane region" description="Helical" evidence="10">
    <location>
        <begin position="40"/>
        <end position="59"/>
    </location>
</feature>
<evidence type="ECO:0000259" key="11">
    <source>
        <dbReference type="Pfam" id="PF03600"/>
    </source>
</evidence>
<reference evidence="12 13" key="1">
    <citation type="journal article" date="2018" name="Biodegradation">
        <title>1,4-Dioxane degradation characteristics of Rhodococcus aetherivorans JCM 14343.</title>
        <authorList>
            <person name="Inoue D."/>
            <person name="Tsunoda T."/>
            <person name="Yamamoto N."/>
            <person name="Ike M."/>
            <person name="Sei K."/>
        </authorList>
    </citation>
    <scope>NUCLEOTIDE SEQUENCE [LARGE SCALE GENOMIC DNA]</scope>
    <source>
        <strain evidence="12 13">JCM 14343</strain>
    </source>
</reference>
<feature type="transmembrane region" description="Helical" evidence="10">
    <location>
        <begin position="325"/>
        <end position="342"/>
    </location>
</feature>
<evidence type="ECO:0000256" key="9">
    <source>
        <dbReference type="ARBA" id="ARBA00023136"/>
    </source>
</evidence>
<keyword evidence="5" id="KW-1003">Cell membrane</keyword>
<protein>
    <submittedName>
        <fullName evidence="12">Arsenic efflux pump protein</fullName>
    </submittedName>
</protein>
<dbReference type="InterPro" id="IPR004680">
    <property type="entry name" value="Cit_transptr-like_dom"/>
</dbReference>
<evidence type="ECO:0000256" key="1">
    <source>
        <dbReference type="ARBA" id="ARBA00004651"/>
    </source>
</evidence>
<feature type="transmembrane region" description="Helical" evidence="10">
    <location>
        <begin position="233"/>
        <end position="252"/>
    </location>
</feature>
<dbReference type="PANTHER" id="PTHR43302">
    <property type="entry name" value="TRANSPORTER ARSB-RELATED"/>
    <property type="match status" value="1"/>
</dbReference>
<dbReference type="PANTHER" id="PTHR43302:SF5">
    <property type="entry name" value="TRANSPORTER ARSB-RELATED"/>
    <property type="match status" value="1"/>
</dbReference>
<feature type="transmembrane region" description="Helical" evidence="10">
    <location>
        <begin position="286"/>
        <end position="305"/>
    </location>
</feature>